<dbReference type="InterPro" id="IPR014756">
    <property type="entry name" value="Ig_E-set"/>
</dbReference>
<organism evidence="2 3">
    <name type="scientific">Syntrophorhabdus aromaticivorans</name>
    <dbReference type="NCBI Taxonomy" id="328301"/>
    <lineage>
        <taxon>Bacteria</taxon>
        <taxon>Pseudomonadati</taxon>
        <taxon>Thermodesulfobacteriota</taxon>
        <taxon>Syntrophorhabdia</taxon>
        <taxon>Syntrophorhabdales</taxon>
        <taxon>Syntrophorhabdaceae</taxon>
        <taxon>Syntrophorhabdus</taxon>
    </lineage>
</organism>
<proteinExistence type="predicted"/>
<dbReference type="Pfam" id="PF16561">
    <property type="entry name" value="AMPK1_CBM"/>
    <property type="match status" value="1"/>
</dbReference>
<dbReference type="CDD" id="cd02859">
    <property type="entry name" value="E_set_AMPKbeta_like_N"/>
    <property type="match status" value="1"/>
</dbReference>
<evidence type="ECO:0000259" key="1">
    <source>
        <dbReference type="Pfam" id="PF16561"/>
    </source>
</evidence>
<dbReference type="PANTHER" id="PTHR47434">
    <property type="entry name" value="PROTEIN PTST HOMOLOG 3, CHLOROPLASTIC"/>
    <property type="match status" value="1"/>
</dbReference>
<protein>
    <submittedName>
        <fullName evidence="2">Glycoside hydrolase</fullName>
    </submittedName>
</protein>
<dbReference type="InterPro" id="IPR013783">
    <property type="entry name" value="Ig-like_fold"/>
</dbReference>
<comment type="caution">
    <text evidence="2">The sequence shown here is derived from an EMBL/GenBank/DDBJ whole genome shotgun (WGS) entry which is preliminary data.</text>
</comment>
<feature type="domain" description="AMP-activated protein kinase glycogen-binding" evidence="1">
    <location>
        <begin position="10"/>
        <end position="76"/>
    </location>
</feature>
<keyword evidence="2" id="KW-0378">Hydrolase</keyword>
<reference evidence="2" key="1">
    <citation type="journal article" date="2020" name="Biotechnol. Biofuels">
        <title>New insights from the biogas microbiome by comprehensive genome-resolved metagenomics of nearly 1600 species originating from multiple anaerobic digesters.</title>
        <authorList>
            <person name="Campanaro S."/>
            <person name="Treu L."/>
            <person name="Rodriguez-R L.M."/>
            <person name="Kovalovszki A."/>
            <person name="Ziels R.M."/>
            <person name="Maus I."/>
            <person name="Zhu X."/>
            <person name="Kougias P.G."/>
            <person name="Basile A."/>
            <person name="Luo G."/>
            <person name="Schluter A."/>
            <person name="Konstantinidis K.T."/>
            <person name="Angelidaki I."/>
        </authorList>
    </citation>
    <scope>NUCLEOTIDE SEQUENCE</scope>
    <source>
        <strain evidence="2">AS06rmzACSIP_7</strain>
    </source>
</reference>
<reference evidence="2" key="2">
    <citation type="submission" date="2020-01" db="EMBL/GenBank/DDBJ databases">
        <authorList>
            <person name="Campanaro S."/>
        </authorList>
    </citation>
    <scope>NUCLEOTIDE SEQUENCE</scope>
    <source>
        <strain evidence="2">AS06rmzACSIP_7</strain>
    </source>
</reference>
<dbReference type="GO" id="GO:0016787">
    <property type="term" value="F:hydrolase activity"/>
    <property type="evidence" value="ECO:0007669"/>
    <property type="project" value="UniProtKB-KW"/>
</dbReference>
<dbReference type="Proteomes" id="UP000777265">
    <property type="component" value="Unassembled WGS sequence"/>
</dbReference>
<evidence type="ECO:0000313" key="3">
    <source>
        <dbReference type="Proteomes" id="UP000777265"/>
    </source>
</evidence>
<dbReference type="Gene3D" id="2.60.40.10">
    <property type="entry name" value="Immunoglobulins"/>
    <property type="match status" value="1"/>
</dbReference>
<name>A0A971M1C2_9BACT</name>
<sequence>MAAENGKKHVTFRFHGPDAEKAFLAGDFNDWNAGTRALKRYEDGTWKTTISLMPGVYEYKFVIDGDWRHDPQCAESVENEFGSRPVGFSSVSLRGTVIHKTLSFAVKRC</sequence>
<dbReference type="InterPro" id="IPR032640">
    <property type="entry name" value="AMPK1_CBM"/>
</dbReference>
<accession>A0A971M1C2</accession>
<gene>
    <name evidence="2" type="ORF">GXY80_00300</name>
</gene>
<dbReference type="SUPFAM" id="SSF81296">
    <property type="entry name" value="E set domains"/>
    <property type="match status" value="1"/>
</dbReference>
<evidence type="ECO:0000313" key="2">
    <source>
        <dbReference type="EMBL" id="NLW33908.1"/>
    </source>
</evidence>
<dbReference type="EMBL" id="JAAYEE010000006">
    <property type="protein sequence ID" value="NLW33908.1"/>
    <property type="molecule type" value="Genomic_DNA"/>
</dbReference>
<dbReference type="AlphaFoldDB" id="A0A971M1C2"/>